<accession>A0ABW5DM96</accession>
<dbReference type="EC" id="3.1.-.-" evidence="3"/>
<comment type="caution">
    <text evidence="3">The sequence shown here is derived from an EMBL/GenBank/DDBJ whole genome shotgun (WGS) entry which is preliminary data.</text>
</comment>
<dbReference type="Gene3D" id="3.40.50.1820">
    <property type="entry name" value="alpha/beta hydrolase"/>
    <property type="match status" value="1"/>
</dbReference>
<keyword evidence="4" id="KW-1185">Reference proteome</keyword>
<dbReference type="PANTHER" id="PTHR22946">
    <property type="entry name" value="DIENELACTONE HYDROLASE DOMAIN-CONTAINING PROTEIN-RELATED"/>
    <property type="match status" value="1"/>
</dbReference>
<evidence type="ECO:0000313" key="3">
    <source>
        <dbReference type="EMBL" id="MFD2262107.1"/>
    </source>
</evidence>
<proteinExistence type="predicted"/>
<dbReference type="InterPro" id="IPR002925">
    <property type="entry name" value="Dienelactn_hydro"/>
</dbReference>
<evidence type="ECO:0000313" key="4">
    <source>
        <dbReference type="Proteomes" id="UP001597295"/>
    </source>
</evidence>
<reference evidence="4" key="1">
    <citation type="journal article" date="2019" name="Int. J. Syst. Evol. Microbiol.">
        <title>The Global Catalogue of Microorganisms (GCM) 10K type strain sequencing project: providing services to taxonomists for standard genome sequencing and annotation.</title>
        <authorList>
            <consortium name="The Broad Institute Genomics Platform"/>
            <consortium name="The Broad Institute Genome Sequencing Center for Infectious Disease"/>
            <person name="Wu L."/>
            <person name="Ma J."/>
        </authorList>
    </citation>
    <scope>NUCLEOTIDE SEQUENCE [LARGE SCALE GENOMIC DNA]</scope>
    <source>
        <strain evidence="4">CGMCC 1.19062</strain>
    </source>
</reference>
<sequence>MRWIVYTLFLLLTLPTAGIARERLAIPSGDREPANLTAWLEKPVGTGPFAAVVLLHGCGGMYTRTGEINDRHLQWEKALITEGYAVLHLDSFGSRGIRQICTVKERIIRASGDRRLDAYAALSYLRTRPEIDPARIALMGWSNGGSTLMAAMERDKRTPTPSFKAAVAFYPGCRPNVRRSYDPEGPLLMLHGADDDWTPPARCQEMVAALRAKGTVIEAVEYPGAYHDFDWPGHPLRVRQGVRTDSGTAKAGTNEPARLDALSRVPTFLRRHL</sequence>
<gene>
    <name evidence="3" type="ORF">ACFSM5_04355</name>
</gene>
<dbReference type="SUPFAM" id="SSF53474">
    <property type="entry name" value="alpha/beta-Hydrolases"/>
    <property type="match status" value="1"/>
</dbReference>
<dbReference type="GO" id="GO:0016787">
    <property type="term" value="F:hydrolase activity"/>
    <property type="evidence" value="ECO:0007669"/>
    <property type="project" value="UniProtKB-KW"/>
</dbReference>
<keyword evidence="1 3" id="KW-0378">Hydrolase</keyword>
<name>A0ABW5DM96_9PROT</name>
<dbReference type="RefSeq" id="WP_379875019.1">
    <property type="nucleotide sequence ID" value="NZ_JBHUIP010000003.1"/>
</dbReference>
<dbReference type="EMBL" id="JBHUIP010000003">
    <property type="protein sequence ID" value="MFD2262107.1"/>
    <property type="molecule type" value="Genomic_DNA"/>
</dbReference>
<feature type="domain" description="Dienelactone hydrolase" evidence="2">
    <location>
        <begin position="38"/>
        <end position="272"/>
    </location>
</feature>
<protein>
    <submittedName>
        <fullName evidence="3">Dienelactone hydrolase family protein</fullName>
        <ecNumber evidence="3">3.1.-.-</ecNumber>
    </submittedName>
</protein>
<organism evidence="3 4">
    <name type="scientific">Lacibacterium aquatile</name>
    <dbReference type="NCBI Taxonomy" id="1168082"/>
    <lineage>
        <taxon>Bacteria</taxon>
        <taxon>Pseudomonadati</taxon>
        <taxon>Pseudomonadota</taxon>
        <taxon>Alphaproteobacteria</taxon>
        <taxon>Rhodospirillales</taxon>
        <taxon>Rhodospirillaceae</taxon>
    </lineage>
</organism>
<dbReference type="PANTHER" id="PTHR22946:SF9">
    <property type="entry name" value="POLYKETIDE TRANSFERASE AF380"/>
    <property type="match status" value="1"/>
</dbReference>
<dbReference type="Proteomes" id="UP001597295">
    <property type="component" value="Unassembled WGS sequence"/>
</dbReference>
<evidence type="ECO:0000259" key="2">
    <source>
        <dbReference type="Pfam" id="PF01738"/>
    </source>
</evidence>
<evidence type="ECO:0000256" key="1">
    <source>
        <dbReference type="ARBA" id="ARBA00022801"/>
    </source>
</evidence>
<dbReference type="InterPro" id="IPR029058">
    <property type="entry name" value="AB_hydrolase_fold"/>
</dbReference>
<dbReference type="Pfam" id="PF01738">
    <property type="entry name" value="DLH"/>
    <property type="match status" value="1"/>
</dbReference>
<dbReference type="InterPro" id="IPR050261">
    <property type="entry name" value="FrsA_esterase"/>
</dbReference>